<sequence length="233" mass="24806">MKDLPFRRVLIIGTGPGISSSLARCLSSLGVVVSVGARNTEKLQQLVEETGARAYQVDAASPEDMAALFDRVALDTGDPDVVVFNAAAPLRGTLDQLDPLEVQRSIATTAFGGFLAVHHAAKRMLPLGRGAILLTGNTASIKGFPNSATFAMGKFALRGLAQSAARELGPKGIHVAHVVVDGFIRSASRPDPEDSPDSTLDPGDIAQSYVDLMCQPRSAWTDELVLRPWVERF</sequence>
<keyword evidence="2" id="KW-1185">Reference proteome</keyword>
<dbReference type="InterPro" id="IPR002347">
    <property type="entry name" value="SDR_fam"/>
</dbReference>
<dbReference type="SUPFAM" id="SSF51735">
    <property type="entry name" value="NAD(P)-binding Rossmann-fold domains"/>
    <property type="match status" value="1"/>
</dbReference>
<accession>A0ABQ5ZP07</accession>
<organism evidence="1 2">
    <name type="scientific">Shinella yambaruensis</name>
    <dbReference type="NCBI Taxonomy" id="415996"/>
    <lineage>
        <taxon>Bacteria</taxon>
        <taxon>Pseudomonadati</taxon>
        <taxon>Pseudomonadota</taxon>
        <taxon>Alphaproteobacteria</taxon>
        <taxon>Hyphomicrobiales</taxon>
        <taxon>Rhizobiaceae</taxon>
        <taxon>Shinella</taxon>
    </lineage>
</organism>
<dbReference type="InterPro" id="IPR036291">
    <property type="entry name" value="NAD(P)-bd_dom_sf"/>
</dbReference>
<dbReference type="Proteomes" id="UP001156702">
    <property type="component" value="Unassembled WGS sequence"/>
</dbReference>
<gene>
    <name evidence="1" type="ORF">GCM10007923_47620</name>
</gene>
<comment type="caution">
    <text evidence="1">The sequence shown here is derived from an EMBL/GenBank/DDBJ whole genome shotgun (WGS) entry which is preliminary data.</text>
</comment>
<dbReference type="PANTHER" id="PTHR43431:SF7">
    <property type="entry name" value="OXIDOREDUCTASE, SHORT CHAIN DEHYDROGENASE_REDUCTASE FAMILY (AFU_ORTHOLOGUE AFUA_5G14000)"/>
    <property type="match status" value="1"/>
</dbReference>
<dbReference type="PRINTS" id="PR00081">
    <property type="entry name" value="GDHRDH"/>
</dbReference>
<name>A0ABQ5ZP07_9HYPH</name>
<evidence type="ECO:0000313" key="1">
    <source>
        <dbReference type="EMBL" id="GLR53547.1"/>
    </source>
</evidence>
<dbReference type="EMBL" id="BSOP01000039">
    <property type="protein sequence ID" value="GLR53547.1"/>
    <property type="molecule type" value="Genomic_DNA"/>
</dbReference>
<reference evidence="2" key="1">
    <citation type="journal article" date="2019" name="Int. J. Syst. Evol. Microbiol.">
        <title>The Global Catalogue of Microorganisms (GCM) 10K type strain sequencing project: providing services to taxonomists for standard genome sequencing and annotation.</title>
        <authorList>
            <consortium name="The Broad Institute Genomics Platform"/>
            <consortium name="The Broad Institute Genome Sequencing Center for Infectious Disease"/>
            <person name="Wu L."/>
            <person name="Ma J."/>
        </authorList>
    </citation>
    <scope>NUCLEOTIDE SEQUENCE [LARGE SCALE GENOMIC DNA]</scope>
    <source>
        <strain evidence="2">NBRC 102122</strain>
    </source>
</reference>
<dbReference type="RefSeq" id="WP_244769694.1">
    <property type="nucleotide sequence ID" value="NZ_BSOP01000039.1"/>
</dbReference>
<dbReference type="Pfam" id="PF00106">
    <property type="entry name" value="adh_short"/>
    <property type="match status" value="1"/>
</dbReference>
<evidence type="ECO:0000313" key="2">
    <source>
        <dbReference type="Proteomes" id="UP001156702"/>
    </source>
</evidence>
<dbReference type="PANTHER" id="PTHR43431">
    <property type="entry name" value="OXIDOREDUCTASE, SHORT CHAIN DEHYDROGENASE/REDUCTASE FAMILY (AFU_ORTHOLOGUE AFUA_5G14000)"/>
    <property type="match status" value="1"/>
</dbReference>
<dbReference type="Gene3D" id="3.40.50.720">
    <property type="entry name" value="NAD(P)-binding Rossmann-like Domain"/>
    <property type="match status" value="1"/>
</dbReference>
<protein>
    <submittedName>
        <fullName evidence="1">SDR family oxidoreductase</fullName>
    </submittedName>
</protein>
<proteinExistence type="predicted"/>